<proteinExistence type="predicted"/>
<sequence>MNFRNSFPFNQRPRSSQNFSSNLKLEEVVITLSSSLESANWEFHHLEICSIGNCSHGNH</sequence>
<dbReference type="WBParaSite" id="nRc.2.0.1.t35320-RA">
    <property type="protein sequence ID" value="nRc.2.0.1.t35320-RA"/>
    <property type="gene ID" value="nRc.2.0.1.g35320"/>
</dbReference>
<protein>
    <submittedName>
        <fullName evidence="2">Uncharacterized protein</fullName>
    </submittedName>
</protein>
<dbReference type="Proteomes" id="UP000887565">
    <property type="component" value="Unplaced"/>
</dbReference>
<accession>A0A915KAD2</accession>
<name>A0A915KAD2_ROMCU</name>
<evidence type="ECO:0000313" key="2">
    <source>
        <dbReference type="WBParaSite" id="nRc.2.0.1.t35320-RA"/>
    </source>
</evidence>
<reference evidence="2" key="1">
    <citation type="submission" date="2022-11" db="UniProtKB">
        <authorList>
            <consortium name="WormBaseParasite"/>
        </authorList>
    </citation>
    <scope>IDENTIFICATION</scope>
</reference>
<keyword evidence="1" id="KW-1185">Reference proteome</keyword>
<evidence type="ECO:0000313" key="1">
    <source>
        <dbReference type="Proteomes" id="UP000887565"/>
    </source>
</evidence>
<dbReference type="AlphaFoldDB" id="A0A915KAD2"/>
<organism evidence="1 2">
    <name type="scientific">Romanomermis culicivorax</name>
    <name type="common">Nematode worm</name>
    <dbReference type="NCBI Taxonomy" id="13658"/>
    <lineage>
        <taxon>Eukaryota</taxon>
        <taxon>Metazoa</taxon>
        <taxon>Ecdysozoa</taxon>
        <taxon>Nematoda</taxon>
        <taxon>Enoplea</taxon>
        <taxon>Dorylaimia</taxon>
        <taxon>Mermithida</taxon>
        <taxon>Mermithoidea</taxon>
        <taxon>Mermithidae</taxon>
        <taxon>Romanomermis</taxon>
    </lineage>
</organism>